<gene>
    <name evidence="3" type="ORF">ENQ76_01415</name>
</gene>
<name>A0A7C2P1G1_9PLAN</name>
<protein>
    <submittedName>
        <fullName evidence="3">Uncharacterized protein</fullName>
    </submittedName>
</protein>
<feature type="chain" id="PRO_5027579468" evidence="2">
    <location>
        <begin position="18"/>
        <end position="208"/>
    </location>
</feature>
<keyword evidence="2" id="KW-0732">Signal</keyword>
<dbReference type="EMBL" id="DSOK01000043">
    <property type="protein sequence ID" value="HEN14113.1"/>
    <property type="molecule type" value="Genomic_DNA"/>
</dbReference>
<feature type="compositionally biased region" description="Polar residues" evidence="1">
    <location>
        <begin position="112"/>
        <end position="131"/>
    </location>
</feature>
<feature type="signal peptide" evidence="2">
    <location>
        <begin position="1"/>
        <end position="17"/>
    </location>
</feature>
<dbReference type="AlphaFoldDB" id="A0A7C2P1G1"/>
<evidence type="ECO:0000313" key="3">
    <source>
        <dbReference type="EMBL" id="HEN14113.1"/>
    </source>
</evidence>
<evidence type="ECO:0000256" key="2">
    <source>
        <dbReference type="SAM" id="SignalP"/>
    </source>
</evidence>
<organism evidence="3">
    <name type="scientific">Schlesneria paludicola</name>
    <dbReference type="NCBI Taxonomy" id="360056"/>
    <lineage>
        <taxon>Bacteria</taxon>
        <taxon>Pseudomonadati</taxon>
        <taxon>Planctomycetota</taxon>
        <taxon>Planctomycetia</taxon>
        <taxon>Planctomycetales</taxon>
        <taxon>Planctomycetaceae</taxon>
        <taxon>Schlesneria</taxon>
    </lineage>
</organism>
<comment type="caution">
    <text evidence="3">The sequence shown here is derived from an EMBL/GenBank/DDBJ whole genome shotgun (WGS) entry which is preliminary data.</text>
</comment>
<reference evidence="3" key="1">
    <citation type="journal article" date="2020" name="mSystems">
        <title>Genome- and Community-Level Interaction Insights into Carbon Utilization and Element Cycling Functions of Hydrothermarchaeota in Hydrothermal Sediment.</title>
        <authorList>
            <person name="Zhou Z."/>
            <person name="Liu Y."/>
            <person name="Xu W."/>
            <person name="Pan J."/>
            <person name="Luo Z.H."/>
            <person name="Li M."/>
        </authorList>
    </citation>
    <scope>NUCLEOTIDE SEQUENCE [LARGE SCALE GENOMIC DNA]</scope>
    <source>
        <strain evidence="3">SpSt-339</strain>
    </source>
</reference>
<feature type="region of interest" description="Disordered" evidence="1">
    <location>
        <begin position="72"/>
        <end position="158"/>
    </location>
</feature>
<accession>A0A7C2P1G1</accession>
<evidence type="ECO:0000256" key="1">
    <source>
        <dbReference type="SAM" id="MobiDB-lite"/>
    </source>
</evidence>
<sequence length="208" mass="22502">MLAAGFAWLCPTLAVLAAQPPEAVPMSRAEVAQPEPSFQRALSILQQAKDKLAAGQTGVETQTLQKQVLAELDALLKSPPQKPPSSSSQGAGGGGQSESSQRRPSSPPNAKPESQSTTPDESSKGAQQTPAEQERERSQALDSEERTGTQRAGAAAVLPRRRLEVDVWGHLPEKMREQLLSGYGERMLPQYEELVRKFYESLAETGRK</sequence>
<proteinExistence type="predicted"/>
<feature type="compositionally biased region" description="Basic and acidic residues" evidence="1">
    <location>
        <begin position="132"/>
        <end position="148"/>
    </location>
</feature>